<evidence type="ECO:0000256" key="1">
    <source>
        <dbReference type="ARBA" id="ARBA00004308"/>
    </source>
</evidence>
<evidence type="ECO:0000313" key="6">
    <source>
        <dbReference type="EMBL" id="MDT0582155.1"/>
    </source>
</evidence>
<keyword evidence="2" id="KW-0813">Transport</keyword>
<dbReference type="RefSeq" id="WP_311360937.1">
    <property type="nucleotide sequence ID" value="NZ_JAVRIE010000002.1"/>
</dbReference>
<dbReference type="Pfam" id="PF13379">
    <property type="entry name" value="NMT1_2"/>
    <property type="match status" value="1"/>
</dbReference>
<evidence type="ECO:0000256" key="4">
    <source>
        <dbReference type="ARBA" id="ARBA00022519"/>
    </source>
</evidence>
<proteinExistence type="predicted"/>
<evidence type="ECO:0000313" key="7">
    <source>
        <dbReference type="Proteomes" id="UP001249020"/>
    </source>
</evidence>
<evidence type="ECO:0000256" key="5">
    <source>
        <dbReference type="ARBA" id="ARBA00023136"/>
    </source>
</evidence>
<evidence type="ECO:0000256" key="3">
    <source>
        <dbReference type="ARBA" id="ARBA00022475"/>
    </source>
</evidence>
<comment type="subcellular location">
    <subcellularLocation>
        <location evidence="1">Endomembrane system</location>
    </subcellularLocation>
</comment>
<organism evidence="6 7">
    <name type="scientific">Brumicola blandensis</name>
    <dbReference type="NCBI Taxonomy" id="3075611"/>
    <lineage>
        <taxon>Bacteria</taxon>
        <taxon>Pseudomonadati</taxon>
        <taxon>Pseudomonadota</taxon>
        <taxon>Gammaproteobacteria</taxon>
        <taxon>Alteromonadales</taxon>
        <taxon>Alteromonadaceae</taxon>
        <taxon>Brumicola</taxon>
    </lineage>
</organism>
<keyword evidence="5" id="KW-0472">Membrane</keyword>
<dbReference type="AlphaFoldDB" id="A0AAW8QZV3"/>
<gene>
    <name evidence="6" type="ORF">RM544_06375</name>
</gene>
<name>A0AAW8QZV3_9ALTE</name>
<dbReference type="EMBL" id="JAVRIE010000002">
    <property type="protein sequence ID" value="MDT0582155.1"/>
    <property type="molecule type" value="Genomic_DNA"/>
</dbReference>
<dbReference type="PANTHER" id="PTHR30024:SF43">
    <property type="entry name" value="BLL4572 PROTEIN"/>
    <property type="match status" value="1"/>
</dbReference>
<dbReference type="GO" id="GO:0012505">
    <property type="term" value="C:endomembrane system"/>
    <property type="evidence" value="ECO:0007669"/>
    <property type="project" value="UniProtKB-SubCell"/>
</dbReference>
<comment type="caution">
    <text evidence="6">The sequence shown here is derived from an EMBL/GenBank/DDBJ whole genome shotgun (WGS) entry which is preliminary data.</text>
</comment>
<protein>
    <submittedName>
        <fullName evidence="6">CmpA/NrtA family ABC transporter substrate-binding protein</fullName>
    </submittedName>
</protein>
<sequence>MSTEVKVGFVPLTDSAPLVVAEKLGYFEKLGLRVSLYPQNSWATLRDKLQMGALDAAQLLAPMPIASSLGLGGAKVQMKVPLILSQNGNAITISNALFDEVLDSNGLLELPFPLPAKCIANVVAKRARQGLPKLNFATVFPYSCHHYQLNDWLNQADLSGKVDVITIPPSAMTDCLSSGLIDGFCVGGPWNAKSVRDNDGVTVLTSYHIWQDQTEKVLAVTKQFFEQETQTVIKLSAGLLGACSWLQSQANRFEAARWLAQSSYLNEPLDVIAPSLLGSCITKYDSAPEQVPQYNRFFGSEPSSVNKPSLQNQEWLIRKMREAKQIPEDEIAMSDIFDKRYFEETVMLFQGSFTSLKN</sequence>
<keyword evidence="7" id="KW-1185">Reference proteome</keyword>
<reference evidence="6 7" key="1">
    <citation type="submission" date="2023-09" db="EMBL/GenBank/DDBJ databases">
        <authorList>
            <person name="Rey-Velasco X."/>
        </authorList>
    </citation>
    <scope>NUCLEOTIDE SEQUENCE [LARGE SCALE GENOMIC DNA]</scope>
    <source>
        <strain evidence="6 7">W409</strain>
    </source>
</reference>
<dbReference type="Proteomes" id="UP001249020">
    <property type="component" value="Unassembled WGS sequence"/>
</dbReference>
<dbReference type="InterPro" id="IPR044527">
    <property type="entry name" value="NrtA/CpmA_ABC-bd_dom"/>
</dbReference>
<keyword evidence="3" id="KW-1003">Cell membrane</keyword>
<dbReference type="SUPFAM" id="SSF53850">
    <property type="entry name" value="Periplasmic binding protein-like II"/>
    <property type="match status" value="1"/>
</dbReference>
<dbReference type="PANTHER" id="PTHR30024">
    <property type="entry name" value="ALIPHATIC SULFONATES-BINDING PROTEIN-RELATED"/>
    <property type="match status" value="1"/>
</dbReference>
<keyword evidence="4" id="KW-0997">Cell inner membrane</keyword>
<accession>A0AAW8QZV3</accession>
<dbReference type="CDD" id="cd13553">
    <property type="entry name" value="PBP2_NrtA_CpmA_like"/>
    <property type="match status" value="1"/>
</dbReference>
<evidence type="ECO:0000256" key="2">
    <source>
        <dbReference type="ARBA" id="ARBA00022448"/>
    </source>
</evidence>
<dbReference type="Gene3D" id="3.40.190.10">
    <property type="entry name" value="Periplasmic binding protein-like II"/>
    <property type="match status" value="2"/>
</dbReference>